<evidence type="ECO:0000313" key="17">
    <source>
        <dbReference type="Proteomes" id="UP001596456"/>
    </source>
</evidence>
<keyword evidence="6" id="KW-0460">Magnesium</keyword>
<evidence type="ECO:0000256" key="5">
    <source>
        <dbReference type="ARBA" id="ARBA00022801"/>
    </source>
</evidence>
<keyword evidence="13" id="KW-0175">Coiled coil</keyword>
<keyword evidence="4 12" id="KW-0255">Endonuclease</keyword>
<gene>
    <name evidence="12 16" type="primary">cas9</name>
    <name evidence="16" type="synonym">csn1</name>
    <name evidence="16" type="ORF">ACFQPS_16440</name>
</gene>
<comment type="function">
    <text evidence="12">CRISPR (clustered regularly interspaced short palindromic repeat) is an adaptive immune system that provides protection against mobile genetic elements (viruses, transposable elements and conjugative plasmids). CRISPR clusters contain spacers, sequences complementary to antecedent mobile elements, and target invading nucleic acids. CRISPR clusters are transcribed and processed into CRISPR RNA (crRNA). In type II CRISPR systems correct processing of pre-crRNA requires a trans-encoded small RNA (tracrRNA), endogenous ribonuclease 3 (rnc) and this protein. The tracrRNA serves as a guide for ribonuclease 3-aided processing of pre-crRNA. Subsequently Cas9/crRNA/tracrRNA endonucleolytically cleaves linear or circular dsDNA target complementary to the spacer; Cas9 is inactive in the absence of the 2 guide RNAs (gRNA). Cas9 recognizes the protospacer adjacent motif (PAM) in the CRISPR repeat sequences to help distinguish self versus nonself, as targets within the bacterial CRISPR locus do not have PAMs. PAM recognition is also required for catalytic activity.</text>
</comment>
<protein>
    <recommendedName>
        <fullName evidence="12">CRISPR-associated endonuclease Cas9</fullName>
        <ecNumber evidence="12">3.1.-.-</ecNumber>
    </recommendedName>
</protein>
<evidence type="ECO:0000256" key="3">
    <source>
        <dbReference type="ARBA" id="ARBA00022723"/>
    </source>
</evidence>
<evidence type="ECO:0000256" key="13">
    <source>
        <dbReference type="SAM" id="Coils"/>
    </source>
</evidence>
<feature type="region of interest" description="Disordered" evidence="14">
    <location>
        <begin position="815"/>
        <end position="839"/>
    </location>
</feature>
<dbReference type="InterPro" id="IPR003615">
    <property type="entry name" value="HNH_nuc"/>
</dbReference>
<comment type="cofactor">
    <cofactor evidence="1">
        <name>Mg(2+)</name>
        <dbReference type="ChEBI" id="CHEBI:18420"/>
    </cofactor>
</comment>
<dbReference type="InterPro" id="IPR028629">
    <property type="entry name" value="Cas9"/>
</dbReference>
<dbReference type="RefSeq" id="WP_377360299.1">
    <property type="nucleotide sequence ID" value="NZ_JBHTCM010000018.1"/>
</dbReference>
<feature type="active site" description="For RuvC-like nuclease domain" evidence="12">
    <location>
        <position position="12"/>
    </location>
</feature>
<feature type="coiled-coil region" evidence="13">
    <location>
        <begin position="517"/>
        <end position="554"/>
    </location>
</feature>
<feature type="active site" description="Proton acceptor for HNH nuclease domain" evidence="12">
    <location>
        <position position="602"/>
    </location>
</feature>
<dbReference type="InterPro" id="IPR036397">
    <property type="entry name" value="RNaseH_sf"/>
</dbReference>
<dbReference type="EMBL" id="JBHTCM010000018">
    <property type="protein sequence ID" value="MFC7334756.1"/>
    <property type="molecule type" value="Genomic_DNA"/>
</dbReference>
<keyword evidence="3" id="KW-0479">Metal-binding</keyword>
<feature type="domain" description="HNH Cas9-type" evidence="15">
    <location>
        <begin position="527"/>
        <end position="688"/>
    </location>
</feature>
<evidence type="ECO:0000256" key="7">
    <source>
        <dbReference type="ARBA" id="ARBA00022884"/>
    </source>
</evidence>
<dbReference type="Proteomes" id="UP001596456">
    <property type="component" value="Unassembled WGS sequence"/>
</dbReference>
<accession>A0ABW2KXG5</accession>
<keyword evidence="17" id="KW-1185">Reference proteome</keyword>
<dbReference type="InterPro" id="IPR041383">
    <property type="entry name" value="RuvC_III"/>
</dbReference>
<dbReference type="NCBIfam" id="TIGR01865">
    <property type="entry name" value="cas_Csn1"/>
    <property type="match status" value="1"/>
</dbReference>
<evidence type="ECO:0000256" key="1">
    <source>
        <dbReference type="ARBA" id="ARBA00001946"/>
    </source>
</evidence>
<keyword evidence="10" id="KW-0464">Manganese</keyword>
<feature type="region of interest" description="Disordered" evidence="14">
    <location>
        <begin position="850"/>
        <end position="869"/>
    </location>
</feature>
<dbReference type="InterPro" id="IPR033114">
    <property type="entry name" value="HNH_CAS9"/>
</dbReference>
<evidence type="ECO:0000256" key="12">
    <source>
        <dbReference type="HAMAP-Rule" id="MF_01480"/>
    </source>
</evidence>
<evidence type="ECO:0000256" key="4">
    <source>
        <dbReference type="ARBA" id="ARBA00022759"/>
    </source>
</evidence>
<proteinExistence type="inferred from homology"/>
<feature type="compositionally biased region" description="Basic and acidic residues" evidence="14">
    <location>
        <begin position="853"/>
        <end position="868"/>
    </location>
</feature>
<evidence type="ECO:0000313" key="16">
    <source>
        <dbReference type="EMBL" id="MFC7334756.1"/>
    </source>
</evidence>
<comment type="subunit">
    <text evidence="11 12">Monomer. Binds crRNA and tracrRNA.</text>
</comment>
<keyword evidence="8 12" id="KW-0051">Antiviral defense</keyword>
<keyword evidence="9 12" id="KW-0238">DNA-binding</keyword>
<comment type="caution">
    <text evidence="16">The sequence shown here is derived from an EMBL/GenBank/DDBJ whole genome shotgun (WGS) entry which is preliminary data.</text>
</comment>
<evidence type="ECO:0000259" key="15">
    <source>
        <dbReference type="PROSITE" id="PS51749"/>
    </source>
</evidence>
<evidence type="ECO:0000256" key="8">
    <source>
        <dbReference type="ARBA" id="ARBA00023118"/>
    </source>
</evidence>
<comment type="domain">
    <text evidence="12">Has 2 endonuclease domains. The discontinuous RuvC-like domain cleaves the target DNA noncomplementary to crRNA while the HNH nuclease domain cleaves the target DNA complementary to crRNA.</text>
</comment>
<sequence>MSKPLHYRIGIDLGTNSLGWCCIALDADGNPVRLLPHGLGVRIFPDGRDPQSQQSLAADRRLARQARRRRDRSLRRKRDLLRALVAQGLMPADPTARKVLEALEPYDLRRRALSERLEPHALGRALFHLGQRRGFKSMRVAGEEDNEKGAIDAGIAQLVEEMAATEAVTVGAYLRHRLDAGQPARARPMRTGVKVSYPFYPARRLIEAEFDAIRAAQVPHHPDVSDAGWDEIRRTMFRQRDLKPVKPGRCTLYPEDERAPWALPIAQTFRILHELSNLRWQTDPRQAPCPLDPDQRLKLLRALQAHEGLTFAKIRKTAGLPGGAEINLEDEKRDGLDGDETAAILRGKGKRVRLGSAWDAMPPDRRTALVELWLREQDEEKLTAALQAEFGLDAETARKVVAAPLPQGHCRLGRRALAVIVPLMEGGKSFPEAAAALGLHHSDLRGHMTDRSVLPYYGEACERFVAFGSGEPADRERGDETAFFGRVPNPTVHMALNQLRVVLNAIIAEHGKPTEIVVELARDLKRSARERAEAQKKQAENQRANEARDKIIREYGLEPSGELRTRLKLWEEQGPPHDRPCPYTGQQIGIKQLFSAAVEIDHILPFSRSFDDSLNNRVVCLREANRAKRNKTPFEAFGPGQPRPPGIAPWEEIEAWAKRNRNKGKRWRFEPEAMHRFDAEGGFLGRQLNETRQLSRLARIYLQSLFPDPETQPVGRRNPVRVTSGTLTGLLRAKWGLNGLLGDENRKTRTDHRHHAVDAAVIACIDQATLQKVQTAAGRAEAFEDKVRLLDDLEPPFPTFRDQVAARIHRVAVSHRPEHGLSQPKDGGPLRKGTGRTSGRLHEETAYGIIPPHRRDPAAPDRNRDPEGHTLVYRKGFADLNRNEAARIRDPALRDAVLAALAHLPEKATAKAVREVLDAFALAQTETGGPWAGLRHVRLTKPEKDFIPIHDRRTGLPYKAVVAGENLCVDVVRVPDGKGGVRWEGRGITVFAGNRGGGLPALGPDGVMRLFKGDCVRLAGEDTVYRVVQLEVAGQRVRLAAVHEAGTLQKRHDDPDDGFRWLLIAFDQLRRRGGRKVNVGPTGRVKDPGPHPDSAGAGA</sequence>
<dbReference type="PROSITE" id="PS51749">
    <property type="entry name" value="HNH_CAS9"/>
    <property type="match status" value="1"/>
</dbReference>
<organism evidence="16 17">
    <name type="scientific">Rhodocista pekingensis</name>
    <dbReference type="NCBI Taxonomy" id="201185"/>
    <lineage>
        <taxon>Bacteria</taxon>
        <taxon>Pseudomonadati</taxon>
        <taxon>Pseudomonadota</taxon>
        <taxon>Alphaproteobacteria</taxon>
        <taxon>Rhodospirillales</taxon>
        <taxon>Azospirillaceae</taxon>
        <taxon>Rhodocista</taxon>
    </lineage>
</organism>
<dbReference type="HAMAP" id="MF_01480">
    <property type="entry name" value="Cas9"/>
    <property type="match status" value="1"/>
</dbReference>
<keyword evidence="2 12" id="KW-0540">Nuclease</keyword>
<keyword evidence="7 12" id="KW-0694">RNA-binding</keyword>
<evidence type="ECO:0000256" key="2">
    <source>
        <dbReference type="ARBA" id="ARBA00022722"/>
    </source>
</evidence>
<feature type="region of interest" description="Disordered" evidence="14">
    <location>
        <begin position="1075"/>
        <end position="1099"/>
    </location>
</feature>
<dbReference type="Pfam" id="PF18541">
    <property type="entry name" value="RuvC_III"/>
    <property type="match status" value="1"/>
</dbReference>
<reference evidence="17" key="1">
    <citation type="journal article" date="2019" name="Int. J. Syst. Evol. Microbiol.">
        <title>The Global Catalogue of Microorganisms (GCM) 10K type strain sequencing project: providing services to taxonomists for standard genome sequencing and annotation.</title>
        <authorList>
            <consortium name="The Broad Institute Genomics Platform"/>
            <consortium name="The Broad Institute Genome Sequencing Center for Infectious Disease"/>
            <person name="Wu L."/>
            <person name="Ma J."/>
        </authorList>
    </citation>
    <scope>NUCLEOTIDE SEQUENCE [LARGE SCALE GENOMIC DNA]</scope>
    <source>
        <strain evidence="17">CGMCC 1.16275</strain>
    </source>
</reference>
<keyword evidence="5 12" id="KW-0378">Hydrolase</keyword>
<name>A0ABW2KXG5_9PROT</name>
<dbReference type="EC" id="3.1.-.-" evidence="12"/>
<comment type="caution">
    <text evidence="12">Lacks conserved residue(s) required for the propagation of feature annotation.</text>
</comment>
<dbReference type="Pfam" id="PF13395">
    <property type="entry name" value="HNH_4"/>
    <property type="match status" value="1"/>
</dbReference>
<comment type="similarity">
    <text evidence="12">Belongs to the CRISPR-associated Cas9 family.</text>
</comment>
<evidence type="ECO:0000256" key="10">
    <source>
        <dbReference type="ARBA" id="ARBA00023211"/>
    </source>
</evidence>
<evidence type="ECO:0000256" key="11">
    <source>
        <dbReference type="ARBA" id="ARBA00046380"/>
    </source>
</evidence>
<dbReference type="Gene3D" id="3.30.420.10">
    <property type="entry name" value="Ribonuclease H-like superfamily/Ribonuclease H"/>
    <property type="match status" value="3"/>
</dbReference>
<evidence type="ECO:0000256" key="9">
    <source>
        <dbReference type="ARBA" id="ARBA00023125"/>
    </source>
</evidence>
<dbReference type="GO" id="GO:0004519">
    <property type="term" value="F:endonuclease activity"/>
    <property type="evidence" value="ECO:0007669"/>
    <property type="project" value="UniProtKB-KW"/>
</dbReference>
<evidence type="ECO:0000256" key="14">
    <source>
        <dbReference type="SAM" id="MobiDB-lite"/>
    </source>
</evidence>
<evidence type="ECO:0000256" key="6">
    <source>
        <dbReference type="ARBA" id="ARBA00022842"/>
    </source>
</evidence>